<dbReference type="SUPFAM" id="SSF46785">
    <property type="entry name" value="Winged helix' DNA-binding domain"/>
    <property type="match status" value="1"/>
</dbReference>
<protein>
    <submittedName>
        <fullName evidence="5">MarR family winged helix-turn-helix transcriptional regulator</fullName>
    </submittedName>
</protein>
<dbReference type="Proteomes" id="UP001556196">
    <property type="component" value="Unassembled WGS sequence"/>
</dbReference>
<name>A0ABV3QYA4_9HYPH</name>
<evidence type="ECO:0000313" key="6">
    <source>
        <dbReference type="Proteomes" id="UP001556196"/>
    </source>
</evidence>
<keyword evidence="2" id="KW-0238">DNA-binding</keyword>
<organism evidence="5 6">
    <name type="scientific">Mesorhizobium marinum</name>
    <dbReference type="NCBI Taxonomy" id="3228790"/>
    <lineage>
        <taxon>Bacteria</taxon>
        <taxon>Pseudomonadati</taxon>
        <taxon>Pseudomonadota</taxon>
        <taxon>Alphaproteobacteria</taxon>
        <taxon>Hyphomicrobiales</taxon>
        <taxon>Phyllobacteriaceae</taxon>
        <taxon>Mesorhizobium</taxon>
    </lineage>
</organism>
<evidence type="ECO:0000313" key="5">
    <source>
        <dbReference type="EMBL" id="MEW9805820.1"/>
    </source>
</evidence>
<dbReference type="PANTHER" id="PTHR33164">
    <property type="entry name" value="TRANSCRIPTIONAL REGULATOR, MARR FAMILY"/>
    <property type="match status" value="1"/>
</dbReference>
<evidence type="ECO:0000259" key="4">
    <source>
        <dbReference type="PROSITE" id="PS50995"/>
    </source>
</evidence>
<dbReference type="InterPro" id="IPR039422">
    <property type="entry name" value="MarR/SlyA-like"/>
</dbReference>
<evidence type="ECO:0000256" key="1">
    <source>
        <dbReference type="ARBA" id="ARBA00023015"/>
    </source>
</evidence>
<dbReference type="PROSITE" id="PS50995">
    <property type="entry name" value="HTH_MARR_2"/>
    <property type="match status" value="1"/>
</dbReference>
<dbReference type="SMART" id="SM00347">
    <property type="entry name" value="HTH_MARR"/>
    <property type="match status" value="1"/>
</dbReference>
<dbReference type="InterPro" id="IPR036390">
    <property type="entry name" value="WH_DNA-bd_sf"/>
</dbReference>
<keyword evidence="1" id="KW-0805">Transcription regulation</keyword>
<sequence length="185" mass="20136">MDARNRTVELIERMARAVANEGHAHGLKPAQWDALRYLSRANRFSRTPGALTAYLGSTKGTVSQTVMSLERVGLVEKAANPGDRRSVRLALTPAGWAMLEKDEIETLRHAVDELSNETRQGLEAGLDALLGKRIAAGGGRPFGMCRTCRHFAGDSDGPGRHFCRLLHQPLADAEAGQICYEQEAA</sequence>
<dbReference type="InterPro" id="IPR036388">
    <property type="entry name" value="WH-like_DNA-bd_sf"/>
</dbReference>
<comment type="caution">
    <text evidence="5">The sequence shown here is derived from an EMBL/GenBank/DDBJ whole genome shotgun (WGS) entry which is preliminary data.</text>
</comment>
<dbReference type="Pfam" id="PF12802">
    <property type="entry name" value="MarR_2"/>
    <property type="match status" value="1"/>
</dbReference>
<evidence type="ECO:0000256" key="2">
    <source>
        <dbReference type="ARBA" id="ARBA00023125"/>
    </source>
</evidence>
<dbReference type="Gene3D" id="1.10.10.10">
    <property type="entry name" value="Winged helix-like DNA-binding domain superfamily/Winged helix DNA-binding domain"/>
    <property type="match status" value="1"/>
</dbReference>
<keyword evidence="6" id="KW-1185">Reference proteome</keyword>
<accession>A0ABV3QYA4</accession>
<evidence type="ECO:0000256" key="3">
    <source>
        <dbReference type="ARBA" id="ARBA00023163"/>
    </source>
</evidence>
<dbReference type="InterPro" id="IPR000835">
    <property type="entry name" value="HTH_MarR-typ"/>
</dbReference>
<feature type="domain" description="HTH marR-type" evidence="4">
    <location>
        <begin position="1"/>
        <end position="131"/>
    </location>
</feature>
<dbReference type="InterPro" id="IPR023187">
    <property type="entry name" value="Tscrpt_reg_MarR-type_CS"/>
</dbReference>
<dbReference type="PANTHER" id="PTHR33164:SF89">
    <property type="entry name" value="MARR FAMILY REGULATORY PROTEIN"/>
    <property type="match status" value="1"/>
</dbReference>
<proteinExistence type="predicted"/>
<keyword evidence="3" id="KW-0804">Transcription</keyword>
<dbReference type="PROSITE" id="PS01117">
    <property type="entry name" value="HTH_MARR_1"/>
    <property type="match status" value="1"/>
</dbReference>
<dbReference type="RefSeq" id="WP_367722904.1">
    <property type="nucleotide sequence ID" value="NZ_JBFOCI010000002.1"/>
</dbReference>
<dbReference type="EMBL" id="JBFOCI010000002">
    <property type="protein sequence ID" value="MEW9805820.1"/>
    <property type="molecule type" value="Genomic_DNA"/>
</dbReference>
<gene>
    <name evidence="5" type="ORF">ABUE31_07490</name>
</gene>
<reference evidence="5 6" key="1">
    <citation type="submission" date="2024-06" db="EMBL/GenBank/DDBJ databases">
        <authorList>
            <person name="Tuo L."/>
        </authorList>
    </citation>
    <scope>NUCLEOTIDE SEQUENCE [LARGE SCALE GENOMIC DNA]</scope>
    <source>
        <strain evidence="5 6">ZMM04-5</strain>
    </source>
</reference>